<proteinExistence type="predicted"/>
<feature type="transmembrane region" description="Helical" evidence="1">
    <location>
        <begin position="55"/>
        <end position="75"/>
    </location>
</feature>
<organism evidence="2">
    <name type="scientific">Streptomyces sp. R44</name>
    <dbReference type="NCBI Taxonomy" id="3238633"/>
    <lineage>
        <taxon>Bacteria</taxon>
        <taxon>Bacillati</taxon>
        <taxon>Actinomycetota</taxon>
        <taxon>Actinomycetes</taxon>
        <taxon>Kitasatosporales</taxon>
        <taxon>Streptomycetaceae</taxon>
        <taxon>Streptomyces</taxon>
    </lineage>
</organism>
<keyword evidence="1" id="KW-0472">Membrane</keyword>
<accession>A0AB39TAQ0</accession>
<protein>
    <submittedName>
        <fullName evidence="2">Uncharacterized protein</fullName>
    </submittedName>
</protein>
<gene>
    <name evidence="2" type="ORF">AB5J54_41245</name>
</gene>
<dbReference type="EMBL" id="CP163444">
    <property type="protein sequence ID" value="XDQ76540.1"/>
    <property type="molecule type" value="Genomic_DNA"/>
</dbReference>
<feature type="transmembrane region" description="Helical" evidence="1">
    <location>
        <begin position="20"/>
        <end position="43"/>
    </location>
</feature>
<keyword evidence="1" id="KW-1133">Transmembrane helix</keyword>
<dbReference type="RefSeq" id="WP_369149164.1">
    <property type="nucleotide sequence ID" value="NZ_CP163444.1"/>
</dbReference>
<evidence type="ECO:0000313" key="2">
    <source>
        <dbReference type="EMBL" id="XDQ76540.1"/>
    </source>
</evidence>
<keyword evidence="1" id="KW-0812">Transmembrane</keyword>
<reference evidence="2" key="1">
    <citation type="submission" date="2024-07" db="EMBL/GenBank/DDBJ databases">
        <authorList>
            <person name="Yu S.T."/>
        </authorList>
    </citation>
    <scope>NUCLEOTIDE SEQUENCE</scope>
    <source>
        <strain evidence="2">R44</strain>
    </source>
</reference>
<evidence type="ECO:0000256" key="1">
    <source>
        <dbReference type="SAM" id="Phobius"/>
    </source>
</evidence>
<name>A0AB39TAQ0_9ACTN</name>
<dbReference type="AlphaFoldDB" id="A0AB39TAQ0"/>
<sequence length="78" mass="8208">MPTQPPSDPAGSQPNNTPPWFWPVIVTIAAIVLVGLVVVVLMYVTWRHPSTAGPIGIAIAAVAAFAALTAVLVTLHRR</sequence>